<accession>A0ACC6KZY7</accession>
<comment type="caution">
    <text evidence="1">The sequence shown here is derived from an EMBL/GenBank/DDBJ whole genome shotgun (WGS) entry which is preliminary data.</text>
</comment>
<organism evidence="1 2">
    <name type="scientific">Pedobacter africanus</name>
    <dbReference type="NCBI Taxonomy" id="151894"/>
    <lineage>
        <taxon>Bacteria</taxon>
        <taxon>Pseudomonadati</taxon>
        <taxon>Bacteroidota</taxon>
        <taxon>Sphingobacteriia</taxon>
        <taxon>Sphingobacteriales</taxon>
        <taxon>Sphingobacteriaceae</taxon>
        <taxon>Pedobacter</taxon>
    </lineage>
</organism>
<evidence type="ECO:0000313" key="1">
    <source>
        <dbReference type="EMBL" id="MDR6784702.1"/>
    </source>
</evidence>
<sequence>MKKISTIYGLIMGTILVANMIYMTILCYNNPDFKGNDVVGYAVMLIVFSMIFVAVKQIRDKQNNGFISFARAFKTGLLITLIASTMYVVIWLFDYYLFIPDFIDRYTLHVLKNAKADGASAAEISKKAAEMANFKEMYKNPLFVVLITYAEVFPIGLLISLISALILKRKPRV</sequence>
<proteinExistence type="predicted"/>
<keyword evidence="2" id="KW-1185">Reference proteome</keyword>
<dbReference type="Proteomes" id="UP001246858">
    <property type="component" value="Unassembled WGS sequence"/>
</dbReference>
<gene>
    <name evidence="1" type="ORF">J2X78_003276</name>
</gene>
<protein>
    <submittedName>
        <fullName evidence="1">Small-conductance mechanosensitive channel</fullName>
    </submittedName>
</protein>
<evidence type="ECO:0000313" key="2">
    <source>
        <dbReference type="Proteomes" id="UP001246858"/>
    </source>
</evidence>
<name>A0ACC6KZY7_9SPHI</name>
<reference evidence="1" key="1">
    <citation type="submission" date="2023-07" db="EMBL/GenBank/DDBJ databases">
        <title>Sorghum-associated microbial communities from plants grown in Nebraska, USA.</title>
        <authorList>
            <person name="Schachtman D."/>
        </authorList>
    </citation>
    <scope>NUCLEOTIDE SEQUENCE</scope>
    <source>
        <strain evidence="1">2697</strain>
    </source>
</reference>
<dbReference type="EMBL" id="JAVDTF010000003">
    <property type="protein sequence ID" value="MDR6784702.1"/>
    <property type="molecule type" value="Genomic_DNA"/>
</dbReference>